<evidence type="ECO:0000256" key="5">
    <source>
        <dbReference type="ARBA" id="ARBA00023130"/>
    </source>
</evidence>
<keyword evidence="4" id="KW-1133">Transmembrane helix</keyword>
<accession>G1Q7L5</accession>
<dbReference type="STRING" id="59463.ENSMLUP00000019698"/>
<dbReference type="GO" id="GO:0002504">
    <property type="term" value="P:antigen processing and presentation of peptide or polysaccharide antigen via MHC class II"/>
    <property type="evidence" value="ECO:0007669"/>
    <property type="project" value="UniProtKB-KW"/>
</dbReference>
<dbReference type="EMBL" id="AAPE02057069">
    <property type="status" value="NOT_ANNOTATED_CDS"/>
    <property type="molecule type" value="Genomic_DNA"/>
</dbReference>
<reference evidence="11" key="3">
    <citation type="submission" date="2025-09" db="UniProtKB">
        <authorList>
            <consortium name="Ensembl"/>
        </authorList>
    </citation>
    <scope>IDENTIFICATION</scope>
</reference>
<keyword evidence="8" id="KW-0325">Glycoprotein</keyword>
<name>G1Q7L5_MYOLU</name>
<keyword evidence="5" id="KW-1064">Adaptive immunity</keyword>
<evidence type="ECO:0000256" key="6">
    <source>
        <dbReference type="ARBA" id="ARBA00023136"/>
    </source>
</evidence>
<dbReference type="InterPro" id="IPR011162">
    <property type="entry name" value="MHC_I/II-like_Ag-recog"/>
</dbReference>
<keyword evidence="12" id="KW-1185">Reference proteome</keyword>
<evidence type="ECO:0000256" key="7">
    <source>
        <dbReference type="ARBA" id="ARBA00023157"/>
    </source>
</evidence>
<feature type="domain" description="MHC class II beta chain N-terminal" evidence="10">
    <location>
        <begin position="8"/>
        <end position="82"/>
    </location>
</feature>
<keyword evidence="7" id="KW-1015">Disulfide bond</keyword>
<dbReference type="Proteomes" id="UP000001074">
    <property type="component" value="Unassembled WGS sequence"/>
</dbReference>
<evidence type="ECO:0000256" key="4">
    <source>
        <dbReference type="ARBA" id="ARBA00022989"/>
    </source>
</evidence>
<evidence type="ECO:0000259" key="10">
    <source>
        <dbReference type="SMART" id="SM00921"/>
    </source>
</evidence>
<dbReference type="PANTHER" id="PTHR19944">
    <property type="entry name" value="MHC CLASS II-RELATED"/>
    <property type="match status" value="1"/>
</dbReference>
<dbReference type="FunFam" id="3.10.320.10:FF:000001">
    <property type="entry name" value="HLA class II histocompatibility antigen, DRB1-1 beta chain"/>
    <property type="match status" value="1"/>
</dbReference>
<keyword evidence="2" id="KW-0812">Transmembrane</keyword>
<evidence type="ECO:0000313" key="11">
    <source>
        <dbReference type="Ensembl" id="ENSMLUP00000019698.1"/>
    </source>
</evidence>
<evidence type="ECO:0000256" key="9">
    <source>
        <dbReference type="ARBA" id="ARBA00023182"/>
    </source>
</evidence>
<reference evidence="11 12" key="1">
    <citation type="journal article" date="2011" name="Nature">
        <title>A high-resolution map of human evolutionary constraint using 29 mammals.</title>
        <authorList>
            <person name="Lindblad-Toh K."/>
            <person name="Garber M."/>
            <person name="Zuk O."/>
            <person name="Lin M.F."/>
            <person name="Parker B.J."/>
            <person name="Washietl S."/>
            <person name="Kheradpour P."/>
            <person name="Ernst J."/>
            <person name="Jordan G."/>
            <person name="Mauceli E."/>
            <person name="Ward L.D."/>
            <person name="Lowe C.B."/>
            <person name="Holloway A.K."/>
            <person name="Clamp M."/>
            <person name="Gnerre S."/>
            <person name="Alfoldi J."/>
            <person name="Beal K."/>
            <person name="Chang J."/>
            <person name="Clawson H."/>
            <person name="Cuff J."/>
            <person name="Di Palma F."/>
            <person name="Fitzgerald S."/>
            <person name="Flicek P."/>
            <person name="Guttman M."/>
            <person name="Hubisz M.J."/>
            <person name="Jaffe D.B."/>
            <person name="Jungreis I."/>
            <person name="Kent W.J."/>
            <person name="Kostka D."/>
            <person name="Lara M."/>
            <person name="Martins A.L."/>
            <person name="Massingham T."/>
            <person name="Moltke I."/>
            <person name="Raney B.J."/>
            <person name="Rasmussen M.D."/>
            <person name="Robinson J."/>
            <person name="Stark A."/>
            <person name="Vilella A.J."/>
            <person name="Wen J."/>
            <person name="Xie X."/>
            <person name="Zody M.C."/>
            <person name="Baldwin J."/>
            <person name="Bloom T."/>
            <person name="Chin C.W."/>
            <person name="Heiman D."/>
            <person name="Nicol R."/>
            <person name="Nusbaum C."/>
            <person name="Young S."/>
            <person name="Wilkinson J."/>
            <person name="Worley K.C."/>
            <person name="Kovar C.L."/>
            <person name="Muzny D.M."/>
            <person name="Gibbs R.A."/>
            <person name="Cree A."/>
            <person name="Dihn H.H."/>
            <person name="Fowler G."/>
            <person name="Jhangiani S."/>
            <person name="Joshi V."/>
            <person name="Lee S."/>
            <person name="Lewis L.R."/>
            <person name="Nazareth L.V."/>
            <person name="Okwuonu G."/>
            <person name="Santibanez J."/>
            <person name="Warren W.C."/>
            <person name="Mardis E.R."/>
            <person name="Weinstock G.M."/>
            <person name="Wilson R.K."/>
            <person name="Delehaunty K."/>
            <person name="Dooling D."/>
            <person name="Fronik C."/>
            <person name="Fulton L."/>
            <person name="Fulton B."/>
            <person name="Graves T."/>
            <person name="Minx P."/>
            <person name="Sodergren E."/>
            <person name="Birney E."/>
            <person name="Margulies E.H."/>
            <person name="Herrero J."/>
            <person name="Green E.D."/>
            <person name="Haussler D."/>
            <person name="Siepel A."/>
            <person name="Goldman N."/>
            <person name="Pollard K.S."/>
            <person name="Pedersen J.S."/>
            <person name="Lander E.S."/>
            <person name="Kellis M."/>
        </authorList>
    </citation>
    <scope>NUCLEOTIDE SEQUENCE [LARGE SCALE GENOMIC DNA]</scope>
</reference>
<dbReference type="InterPro" id="IPR014745">
    <property type="entry name" value="MHC_II_a/b_N"/>
</dbReference>
<organism evidence="11 12">
    <name type="scientific">Myotis lucifugus</name>
    <name type="common">Little brown bat</name>
    <dbReference type="NCBI Taxonomy" id="59463"/>
    <lineage>
        <taxon>Eukaryota</taxon>
        <taxon>Metazoa</taxon>
        <taxon>Chordata</taxon>
        <taxon>Craniata</taxon>
        <taxon>Vertebrata</taxon>
        <taxon>Euteleostomi</taxon>
        <taxon>Mammalia</taxon>
        <taxon>Eutheria</taxon>
        <taxon>Laurasiatheria</taxon>
        <taxon>Chiroptera</taxon>
        <taxon>Yangochiroptera</taxon>
        <taxon>Vespertilionidae</taxon>
        <taxon>Myotis</taxon>
    </lineage>
</organism>
<dbReference type="OMA" id="FECHYAN"/>
<evidence type="ECO:0000256" key="8">
    <source>
        <dbReference type="ARBA" id="ARBA00023180"/>
    </source>
</evidence>
<dbReference type="Gene3D" id="3.10.320.10">
    <property type="entry name" value="Class II Histocompatibility Antigen, M Beta Chain, Chain B, domain 1"/>
    <property type="match status" value="1"/>
</dbReference>
<evidence type="ECO:0000313" key="12">
    <source>
        <dbReference type="Proteomes" id="UP000001074"/>
    </source>
</evidence>
<keyword evidence="9" id="KW-0491">MHC II</keyword>
<dbReference type="InParanoid" id="G1Q7L5"/>
<evidence type="ECO:0000256" key="2">
    <source>
        <dbReference type="ARBA" id="ARBA00022692"/>
    </source>
</evidence>
<proteinExistence type="predicted"/>
<dbReference type="GO" id="GO:0002250">
    <property type="term" value="P:adaptive immune response"/>
    <property type="evidence" value="ECO:0007669"/>
    <property type="project" value="UniProtKB-KW"/>
</dbReference>
<dbReference type="PANTHER" id="PTHR19944:SF99">
    <property type="entry name" value="HLA CLASS II HISTOCOMPATIBILITY ANTIGEN, DRB1 BETA CHAIN"/>
    <property type="match status" value="1"/>
</dbReference>
<reference evidence="11" key="2">
    <citation type="submission" date="2025-08" db="UniProtKB">
        <authorList>
            <consortium name="Ensembl"/>
        </authorList>
    </citation>
    <scope>IDENTIFICATION</scope>
</reference>
<dbReference type="SUPFAM" id="SSF54452">
    <property type="entry name" value="MHC antigen-recognition domain"/>
    <property type="match status" value="1"/>
</dbReference>
<dbReference type="Ensembl" id="ENSMLUT00000007743.2">
    <property type="protein sequence ID" value="ENSMLUP00000019698.1"/>
    <property type="gene ID" value="ENSMLUG00000029341.1"/>
</dbReference>
<keyword evidence="3" id="KW-0391">Immunity</keyword>
<evidence type="ECO:0000256" key="3">
    <source>
        <dbReference type="ARBA" id="ARBA00022859"/>
    </source>
</evidence>
<sequence length="89" mass="10789">HFLEQVKKECHFSNGTERVRFLVRLIYNGQEYVHFDSNVEEYRAVTELGRPDAEHWNSQKDELERARAAVDRYCRHNYWVSEGFLVERK</sequence>
<dbReference type="SMART" id="SM00921">
    <property type="entry name" value="MHC_II_beta"/>
    <property type="match status" value="1"/>
</dbReference>
<dbReference type="AlphaFoldDB" id="G1Q7L5"/>
<protein>
    <recommendedName>
        <fullName evidence="10">MHC class II beta chain N-terminal domain-containing protein</fullName>
    </recommendedName>
</protein>
<dbReference type="GO" id="GO:0042613">
    <property type="term" value="C:MHC class II protein complex"/>
    <property type="evidence" value="ECO:0007669"/>
    <property type="project" value="UniProtKB-KW"/>
</dbReference>
<dbReference type="eggNOG" id="ENOG502RYBQ">
    <property type="taxonomic scope" value="Eukaryota"/>
</dbReference>
<evidence type="ECO:0000256" key="1">
    <source>
        <dbReference type="ARBA" id="ARBA00004479"/>
    </source>
</evidence>
<dbReference type="InterPro" id="IPR000353">
    <property type="entry name" value="MHC_II_b_N"/>
</dbReference>
<keyword evidence="6" id="KW-0472">Membrane</keyword>
<dbReference type="GeneTree" id="ENSGT00940000154993"/>
<comment type="subcellular location">
    <subcellularLocation>
        <location evidence="1">Membrane</location>
        <topology evidence="1">Single-pass type I membrane protein</topology>
    </subcellularLocation>
</comment>
<dbReference type="HOGENOM" id="CLU_141702_1_1_1"/>
<dbReference type="Pfam" id="PF00969">
    <property type="entry name" value="MHC_II_beta"/>
    <property type="match status" value="1"/>
</dbReference>
<dbReference type="InterPro" id="IPR050160">
    <property type="entry name" value="MHC/Immunoglobulin"/>
</dbReference>